<dbReference type="InterPro" id="IPR019734">
    <property type="entry name" value="TPR_rpt"/>
</dbReference>
<dbReference type="Pfam" id="PF14559">
    <property type="entry name" value="TPR_19"/>
    <property type="match status" value="1"/>
</dbReference>
<reference evidence="4 5" key="1">
    <citation type="submission" date="2022-11" db="EMBL/GenBank/DDBJ databases">
        <title>Study of microbial diversity in lake waters.</title>
        <authorList>
            <person name="Zhang J."/>
        </authorList>
    </citation>
    <scope>NUCLEOTIDE SEQUENCE [LARGE SCALE GENOMIC DNA]</scope>
    <source>
        <strain evidence="4 5">DT12</strain>
    </source>
</reference>
<dbReference type="PROSITE" id="PS50005">
    <property type="entry name" value="TPR"/>
    <property type="match status" value="3"/>
</dbReference>
<keyword evidence="5" id="KW-1185">Reference proteome</keyword>
<evidence type="ECO:0000256" key="2">
    <source>
        <dbReference type="ARBA" id="ARBA00022803"/>
    </source>
</evidence>
<dbReference type="PANTHER" id="PTHR44858:SF1">
    <property type="entry name" value="UDP-N-ACETYLGLUCOSAMINE--PEPTIDE N-ACETYLGLUCOSAMINYLTRANSFERASE SPINDLY-RELATED"/>
    <property type="match status" value="1"/>
</dbReference>
<proteinExistence type="predicted"/>
<protein>
    <submittedName>
        <fullName evidence="4">Tetratricopeptide repeat protein</fullName>
    </submittedName>
</protein>
<dbReference type="InterPro" id="IPR050498">
    <property type="entry name" value="Ycf3"/>
</dbReference>
<sequence length="699" mass="79068">MGQGQKHRWVSGRMRDERAALYQGRVQGLAFHIESHQRLRGPYTAAGELLRQVVPMVMERWPEVVERHVVEILTMAPELRSVVPASRETLTSLAIPEERTRYYSRMRTMRLTNGVVDFLKKITVPERLGRLQVVFEHAGDCEVLDGEFLSTLLRRVHAEQMELTICTQGDAGQPLLQEALVRYAERVEAPVLAAKETCVNGQGEEILTLAERFVQSDGTSDRSEELTAYESLPERERQALHDRRADELTALGDTSWQYGAIPWHRERGSSALMAMEALRHALEYCINIGAYEATVDFGLRGRKWADWSDAHFAHMWAFTFKTTNALAALGRTEEAEAMSMDALASTDSVRVQTQVAYATAMLYTRHHANRDHETARQWIEKAISYAQTIEDEKMRAFRTVFYNNGLALIEMHVNRIEEALRLVTEGQQLLNRVLAPDEHLLHRSVLIHNKALILASMKRYEEALADFNRVIEIDPNYPEYHFDRGNLYNKMGRLEEAVENYTHAIEISPPFPEVYFNRAGAYSRLGMAEKALADYDYLLDIDPTHLDGRLNRATLFLEAGETALARQDAEEGLALDPTHAQLLCTLGLIEMAEGRLDAAQRALTAALEIDAGLLEAHVNLSVLLFECDDAQGAVDALNRAVQQHPEANVLYFNRAWALQSLGHWQEAVADYSKALELGCDEAEEIRARRETCLQALGTN</sequence>
<name>A0ABT3X5B7_9BACL</name>
<feature type="repeat" description="TPR" evidence="3">
    <location>
        <begin position="444"/>
        <end position="477"/>
    </location>
</feature>
<keyword evidence="1" id="KW-0677">Repeat</keyword>
<evidence type="ECO:0000313" key="4">
    <source>
        <dbReference type="EMBL" id="MCX7570775.1"/>
    </source>
</evidence>
<dbReference type="InterPro" id="IPR013105">
    <property type="entry name" value="TPR_2"/>
</dbReference>
<dbReference type="Proteomes" id="UP001208017">
    <property type="component" value="Unassembled WGS sequence"/>
</dbReference>
<dbReference type="Pfam" id="PF13414">
    <property type="entry name" value="TPR_11"/>
    <property type="match status" value="1"/>
</dbReference>
<evidence type="ECO:0000256" key="1">
    <source>
        <dbReference type="ARBA" id="ARBA00022737"/>
    </source>
</evidence>
<dbReference type="PROSITE" id="PS50293">
    <property type="entry name" value="TPR_REGION"/>
    <property type="match status" value="1"/>
</dbReference>
<evidence type="ECO:0000256" key="3">
    <source>
        <dbReference type="PROSITE-ProRule" id="PRU00339"/>
    </source>
</evidence>
<keyword evidence="2 3" id="KW-0802">TPR repeat</keyword>
<organism evidence="4 5">
    <name type="scientific">Tumebacillus lacus</name>
    <dbReference type="NCBI Taxonomy" id="2995335"/>
    <lineage>
        <taxon>Bacteria</taxon>
        <taxon>Bacillati</taxon>
        <taxon>Bacillota</taxon>
        <taxon>Bacilli</taxon>
        <taxon>Bacillales</taxon>
        <taxon>Alicyclobacillaceae</taxon>
        <taxon>Tumebacillus</taxon>
    </lineage>
</organism>
<dbReference type="EMBL" id="JAPMLT010000007">
    <property type="protein sequence ID" value="MCX7570775.1"/>
    <property type="molecule type" value="Genomic_DNA"/>
</dbReference>
<feature type="repeat" description="TPR" evidence="3">
    <location>
        <begin position="512"/>
        <end position="545"/>
    </location>
</feature>
<dbReference type="PANTHER" id="PTHR44858">
    <property type="entry name" value="TETRATRICOPEPTIDE REPEAT PROTEIN 6"/>
    <property type="match status" value="1"/>
</dbReference>
<dbReference type="RefSeq" id="WP_267152028.1">
    <property type="nucleotide sequence ID" value="NZ_JAPMLT010000007.1"/>
</dbReference>
<dbReference type="SUPFAM" id="SSF48452">
    <property type="entry name" value="TPR-like"/>
    <property type="match status" value="1"/>
</dbReference>
<dbReference type="SMART" id="SM00028">
    <property type="entry name" value="TPR"/>
    <property type="match status" value="7"/>
</dbReference>
<feature type="repeat" description="TPR" evidence="3">
    <location>
        <begin position="478"/>
        <end position="511"/>
    </location>
</feature>
<dbReference type="Pfam" id="PF00515">
    <property type="entry name" value="TPR_1"/>
    <property type="match status" value="1"/>
</dbReference>
<dbReference type="Pfam" id="PF07719">
    <property type="entry name" value="TPR_2"/>
    <property type="match status" value="1"/>
</dbReference>
<gene>
    <name evidence="4" type="ORF">OS242_12480</name>
</gene>
<dbReference type="InterPro" id="IPR011990">
    <property type="entry name" value="TPR-like_helical_dom_sf"/>
</dbReference>
<dbReference type="Gene3D" id="1.25.40.10">
    <property type="entry name" value="Tetratricopeptide repeat domain"/>
    <property type="match status" value="4"/>
</dbReference>
<accession>A0ABT3X5B7</accession>
<evidence type="ECO:0000313" key="5">
    <source>
        <dbReference type="Proteomes" id="UP001208017"/>
    </source>
</evidence>
<comment type="caution">
    <text evidence="4">The sequence shown here is derived from an EMBL/GenBank/DDBJ whole genome shotgun (WGS) entry which is preliminary data.</text>
</comment>